<reference evidence="4" key="1">
    <citation type="journal article" date="2009" name="Rice">
        <title>De Novo Next Generation Sequencing of Plant Genomes.</title>
        <authorList>
            <person name="Rounsley S."/>
            <person name="Marri P.R."/>
            <person name="Yu Y."/>
            <person name="He R."/>
            <person name="Sisneros N."/>
            <person name="Goicoechea J.L."/>
            <person name="Lee S.J."/>
            <person name="Angelova A."/>
            <person name="Kudrna D."/>
            <person name="Luo M."/>
            <person name="Affourtit J."/>
            <person name="Desany B."/>
            <person name="Knight J."/>
            <person name="Niazi F."/>
            <person name="Egholm M."/>
            <person name="Wing R.A."/>
        </authorList>
    </citation>
    <scope>NUCLEOTIDE SEQUENCE [LARGE SCALE GENOMIC DNA]</scope>
    <source>
        <strain evidence="4">cv. IRGC 105608</strain>
    </source>
</reference>
<evidence type="ECO:0000259" key="3">
    <source>
        <dbReference type="PROSITE" id="PS50235"/>
    </source>
</evidence>
<accession>A0A0D3H7U3</accession>
<feature type="region of interest" description="Disordered" evidence="2">
    <location>
        <begin position="332"/>
        <end position="379"/>
    </location>
</feature>
<organism evidence="4">
    <name type="scientific">Oryza barthii</name>
    <dbReference type="NCBI Taxonomy" id="65489"/>
    <lineage>
        <taxon>Eukaryota</taxon>
        <taxon>Viridiplantae</taxon>
        <taxon>Streptophyta</taxon>
        <taxon>Embryophyta</taxon>
        <taxon>Tracheophyta</taxon>
        <taxon>Spermatophyta</taxon>
        <taxon>Magnoliopsida</taxon>
        <taxon>Liliopsida</taxon>
        <taxon>Poales</taxon>
        <taxon>Poaceae</taxon>
        <taxon>BOP clade</taxon>
        <taxon>Oryzoideae</taxon>
        <taxon>Oryzeae</taxon>
        <taxon>Oryzinae</taxon>
        <taxon>Oryza</taxon>
    </lineage>
</organism>
<evidence type="ECO:0000256" key="1">
    <source>
        <dbReference type="ARBA" id="ARBA00009085"/>
    </source>
</evidence>
<dbReference type="PANTHER" id="PTHR24006">
    <property type="entry name" value="UBIQUITIN CARBOXYL-TERMINAL HYDROLASE"/>
    <property type="match status" value="1"/>
</dbReference>
<dbReference type="PROSITE" id="PS00972">
    <property type="entry name" value="USP_1"/>
    <property type="match status" value="1"/>
</dbReference>
<feature type="region of interest" description="Disordered" evidence="2">
    <location>
        <begin position="777"/>
        <end position="806"/>
    </location>
</feature>
<dbReference type="InterPro" id="IPR028889">
    <property type="entry name" value="USP"/>
</dbReference>
<feature type="compositionally biased region" description="Basic and acidic residues" evidence="2">
    <location>
        <begin position="964"/>
        <end position="980"/>
    </location>
</feature>
<dbReference type="Proteomes" id="UP000026960">
    <property type="component" value="Chromosome 9"/>
</dbReference>
<feature type="region of interest" description="Disordered" evidence="2">
    <location>
        <begin position="137"/>
        <end position="178"/>
    </location>
</feature>
<dbReference type="Gene3D" id="3.90.70.10">
    <property type="entry name" value="Cysteine proteinases"/>
    <property type="match status" value="1"/>
</dbReference>
<dbReference type="eggNOG" id="KOG1865">
    <property type="taxonomic scope" value="Eukaryota"/>
</dbReference>
<feature type="compositionally biased region" description="Polar residues" evidence="2">
    <location>
        <begin position="357"/>
        <end position="369"/>
    </location>
</feature>
<keyword evidence="5" id="KW-1185">Reference proteome</keyword>
<dbReference type="FunFam" id="3.90.70.10:FF:000026">
    <property type="entry name" value="Ubiquitin carboxyl-terminal hydrolase 15"/>
    <property type="match status" value="1"/>
</dbReference>
<protein>
    <recommendedName>
        <fullName evidence="3">USP domain-containing protein</fullName>
    </recommendedName>
</protein>
<dbReference type="EnsemblPlants" id="OBART09G13230.1">
    <property type="protein sequence ID" value="OBART09G13230.1"/>
    <property type="gene ID" value="OBART09G13230"/>
</dbReference>
<sequence length="1001" mass="110787">MWCGDGGVEEAGEGDSGAICGDGGIRDATAGWWWSVASAAVMGDALVSEMCLHRAKIDAVVRIECERMRDGLEQARRGSARCWCAWRWRWLQWLREKEAELDAAHHHVVELEELLRHAATESQACAGSPAATRPLRLASASPSTTSSSATPPPNASATPTPSLSWRTTPPPCQRHPSSRASRAISYNFLCMRILLFDSDTFKCQISHWRQGHKDECHPPRVDARPDNITVVSSVKKGVGMYNSFEQSVKSSVEPAVEVNKSVAAVPELSEANLVSDGVDNERKKMRGQKASITAKVSEDVLDNNRIRSVDSSRLPTSGKACNIQDATVNENFSKTSAGSSSSRVERSTTSEPELNHSNKQASGTDNLKSSRGLPSVSTVGTISSIHGSEKEAAMPNNRSLVKNIPRQQAAAKVVRHYPSEMTLFPYEHFVKLYNFDKVELRPFGLVNLGNSCYANAVLQCLAFTRPLTAYLTEGLHSRNCNLILSQNCVTYHGSKKEWCFMCEFEKLILEGRRGKSHLSPTGILSHLRDIGSSFGPGREEDAHEFLRYAIDTMQSASMKEAKKNGVYGLPEETTLVQLIFGGYLRSKIKCTMCQGSSEQCERILDLTVEIDGDINTLEEALHRFTSTEILDGDNRYNCSRCKSYERAKKKLTISEAPNILTIALKRYQSGNFGKINKAVRFTEYLNLSNYMSTADDISPVYQLYAVVVHHDVMNAAFSGHYVCYVKDTQGKWHKMDDSQVKPVSLEKVLSKCAYMLFYARCSPRAPNSVRKMILAQDSSRTKKAKQMVDPGPPSLEGGSYLSRHQGGQSCRDHIVYDLTYTFGGSSYTVVESPSPSDSSSLFSNSDAGSTSTFSSDSTDSTRNSTSMEEYDYIFGSSDQMYPVSTVVIPEEHELSYSRQRSSLNPSTSSQYVDQAAEVEMLHQHQHQAGRGGWDEGDVMPFFYSNQGKHHDSSRSSNISSSNRKLTEQRRTIGEVDHGPGEGHGSVLLRRAARERIAQAIY</sequence>
<evidence type="ECO:0000313" key="4">
    <source>
        <dbReference type="EnsemblPlants" id="OBART09G13230.1"/>
    </source>
</evidence>
<dbReference type="Gramene" id="OBART09G13230.1">
    <property type="protein sequence ID" value="OBART09G13230.1"/>
    <property type="gene ID" value="OBART09G13230"/>
</dbReference>
<name>A0A0D3H7U3_9ORYZ</name>
<dbReference type="GO" id="GO:0005829">
    <property type="term" value="C:cytosol"/>
    <property type="evidence" value="ECO:0007669"/>
    <property type="project" value="TreeGrafter"/>
</dbReference>
<feature type="region of interest" description="Disordered" evidence="2">
    <location>
        <begin position="833"/>
        <end position="864"/>
    </location>
</feature>
<dbReference type="PROSITE" id="PS50235">
    <property type="entry name" value="USP_3"/>
    <property type="match status" value="1"/>
</dbReference>
<reference evidence="4" key="2">
    <citation type="submission" date="2015-03" db="UniProtKB">
        <authorList>
            <consortium name="EnsemblPlants"/>
        </authorList>
    </citation>
    <scope>IDENTIFICATION</scope>
</reference>
<dbReference type="InterPro" id="IPR018200">
    <property type="entry name" value="USP_CS"/>
</dbReference>
<dbReference type="GO" id="GO:0004843">
    <property type="term" value="F:cysteine-type deubiquitinase activity"/>
    <property type="evidence" value="ECO:0007669"/>
    <property type="project" value="InterPro"/>
</dbReference>
<dbReference type="GO" id="GO:0005634">
    <property type="term" value="C:nucleus"/>
    <property type="evidence" value="ECO:0007669"/>
    <property type="project" value="TreeGrafter"/>
</dbReference>
<evidence type="ECO:0000313" key="5">
    <source>
        <dbReference type="Proteomes" id="UP000026960"/>
    </source>
</evidence>
<feature type="region of interest" description="Disordered" evidence="2">
    <location>
        <begin position="944"/>
        <end position="987"/>
    </location>
</feature>
<dbReference type="STRING" id="65489.A0A0D3H7U3"/>
<dbReference type="HOGENOM" id="CLU_007397_0_0_1"/>
<feature type="compositionally biased region" description="Basic and acidic residues" evidence="2">
    <location>
        <begin position="343"/>
        <end position="356"/>
    </location>
</feature>
<dbReference type="PaxDb" id="65489-OBART09G13230.1"/>
<evidence type="ECO:0000256" key="2">
    <source>
        <dbReference type="SAM" id="MobiDB-lite"/>
    </source>
</evidence>
<comment type="similarity">
    <text evidence="1">Belongs to the peptidase C19 family.</text>
</comment>
<dbReference type="SUPFAM" id="SSF54001">
    <property type="entry name" value="Cysteine proteinases"/>
    <property type="match status" value="1"/>
</dbReference>
<dbReference type="GO" id="GO:0016579">
    <property type="term" value="P:protein deubiquitination"/>
    <property type="evidence" value="ECO:0007669"/>
    <property type="project" value="InterPro"/>
</dbReference>
<feature type="domain" description="USP" evidence="3">
    <location>
        <begin position="443"/>
        <end position="761"/>
    </location>
</feature>
<proteinExistence type="inferred from homology"/>
<dbReference type="PANTHER" id="PTHR24006:SF892">
    <property type="entry name" value="OS09G0464400 PROTEIN"/>
    <property type="match status" value="1"/>
</dbReference>
<dbReference type="InterPro" id="IPR001394">
    <property type="entry name" value="Peptidase_C19_UCH"/>
</dbReference>
<feature type="compositionally biased region" description="Low complexity" evidence="2">
    <location>
        <begin position="138"/>
        <end position="162"/>
    </location>
</feature>
<dbReference type="InterPro" id="IPR038765">
    <property type="entry name" value="Papain-like_cys_pep_sf"/>
</dbReference>
<feature type="compositionally biased region" description="Low complexity" evidence="2">
    <location>
        <begin position="954"/>
        <end position="963"/>
    </location>
</feature>
<dbReference type="AlphaFoldDB" id="A0A0D3H7U3"/>
<dbReference type="InterPro" id="IPR050164">
    <property type="entry name" value="Peptidase_C19"/>
</dbReference>
<dbReference type="Pfam" id="PF00443">
    <property type="entry name" value="UCH"/>
    <property type="match status" value="1"/>
</dbReference>